<name>A0ABD6HYX3_SERMA</name>
<organism evidence="2 3">
    <name type="scientific">Serratia marcescens</name>
    <dbReference type="NCBI Taxonomy" id="615"/>
    <lineage>
        <taxon>Bacteria</taxon>
        <taxon>Pseudomonadati</taxon>
        <taxon>Pseudomonadota</taxon>
        <taxon>Gammaproteobacteria</taxon>
        <taxon>Enterobacterales</taxon>
        <taxon>Yersiniaceae</taxon>
        <taxon>Serratia</taxon>
    </lineage>
</organism>
<reference evidence="2 3" key="1">
    <citation type="submission" date="2019-11" db="EMBL/GenBank/DDBJ databases">
        <title>Whole genome sequence of a plant growth promoting strain Serratia marcescens BTL07 isolated from the rhizoplane of Chili (Capsicum annuum).</title>
        <authorList>
            <person name="Dutta S."/>
            <person name="Khatun A."/>
            <person name="Gupta D.R."/>
            <person name="Surovy M.Z."/>
            <person name="Rahman M.M."/>
            <person name="Mahmud N.U."/>
            <person name="Emes R."/>
            <person name="Warry A."/>
            <person name="West H."/>
            <person name="Clarke M.L."/>
            <person name="Islam M.T."/>
        </authorList>
    </citation>
    <scope>NUCLEOTIDE SEQUENCE [LARGE SCALE GENOMIC DNA]</scope>
    <source>
        <strain evidence="2 3">BTL07</strain>
    </source>
</reference>
<evidence type="ECO:0000313" key="3">
    <source>
        <dbReference type="Proteomes" id="UP000443014"/>
    </source>
</evidence>
<evidence type="ECO:0008006" key="4">
    <source>
        <dbReference type="Google" id="ProtNLM"/>
    </source>
</evidence>
<dbReference type="RefSeq" id="WP_115116612.1">
    <property type="nucleotide sequence ID" value="NZ_CAMIRD010000001.1"/>
</dbReference>
<comment type="caution">
    <text evidence="2">The sequence shown here is derived from an EMBL/GenBank/DDBJ whole genome shotgun (WGS) entry which is preliminary data.</text>
</comment>
<evidence type="ECO:0000313" key="2">
    <source>
        <dbReference type="EMBL" id="MVF02899.1"/>
    </source>
</evidence>
<evidence type="ECO:0000256" key="1">
    <source>
        <dbReference type="SAM" id="MobiDB-lite"/>
    </source>
</evidence>
<dbReference type="AlphaFoldDB" id="A0ABD6HYX3"/>
<dbReference type="EMBL" id="WNKC01000001">
    <property type="protein sequence ID" value="MVF02899.1"/>
    <property type="molecule type" value="Genomic_DNA"/>
</dbReference>
<sequence>MARVEGGLDKRQLKQLRQTLAAADLKPRQRQRLLWRIAKLGIIVAAKRHQREQATPDGQPWPKRKRGKGKMLRQLPKLLHVREMPEREAVRIYLKGGNYRNNSGPVSAGLIGAVHQDGASIPMSADKMPRPDQRGRPALLSQAKRLRALGYKVWKGKRYVKATSRQIMETMSMAQAGLLIKKLRGKPTKSTWKIDIPARVFLGVSDTEFNNILARQLQAIGFGWNVNAQDIKGKQ</sequence>
<proteinExistence type="predicted"/>
<accession>A0ABD6HYX3</accession>
<gene>
    <name evidence="2" type="ORF">GMA22_06460</name>
</gene>
<feature type="region of interest" description="Disordered" evidence="1">
    <location>
        <begin position="49"/>
        <end position="68"/>
    </location>
</feature>
<dbReference type="Proteomes" id="UP000443014">
    <property type="component" value="Unassembled WGS sequence"/>
</dbReference>
<protein>
    <recommendedName>
        <fullName evidence="4">Phage protein</fullName>
    </recommendedName>
</protein>